<dbReference type="Pfam" id="PF00248">
    <property type="entry name" value="Aldo_ket_red"/>
    <property type="match status" value="1"/>
</dbReference>
<name>A0ABR3XUK9_9PEZI</name>
<dbReference type="PROSITE" id="PS00798">
    <property type="entry name" value="ALDOKETO_REDUCTASE_1"/>
    <property type="match status" value="1"/>
</dbReference>
<protein>
    <recommendedName>
        <fullName evidence="2">NADP-dependent oxidoreductase domain-containing protein</fullName>
    </recommendedName>
</protein>
<dbReference type="SUPFAM" id="SSF51430">
    <property type="entry name" value="NAD(P)-linked oxidoreductase"/>
    <property type="match status" value="1"/>
</dbReference>
<proteinExistence type="predicted"/>
<dbReference type="Proteomes" id="UP001586593">
    <property type="component" value="Unassembled WGS sequence"/>
</dbReference>
<dbReference type="InterPro" id="IPR036812">
    <property type="entry name" value="NAD(P)_OxRdtase_dom_sf"/>
</dbReference>
<dbReference type="PRINTS" id="PR00069">
    <property type="entry name" value="ALDKETRDTASE"/>
</dbReference>
<sequence>MQRAAMAAVKKTTKTFKLNTGAAIPAIGLGTWQSAPNEVKDAVQAALAIGYRHIDTAFAYGNEKEVGEGIRASGVPREQIWLTTKLDNPWHKRVPEAIERSLENLGTSYVDLYLMHWPCSTDPNNLKKHLEGWDFVDTWREMQKLLDTGKVRNIGVSNFGIRNLERLLNDPSCKVVPAVNQVELHPGNPSPKLFNYCTSKGIHLSGYSPLGSAGSPLYSNETLNSIAKEKGRTVQQILLAWGIQKGWSVLPKSVNKSRIEANWQLDGWELSEEDIKKIDSIKERFKVCDDAWLPIKVFFGDDE</sequence>
<dbReference type="PROSITE" id="PS00062">
    <property type="entry name" value="ALDOKETO_REDUCTASE_2"/>
    <property type="match status" value="1"/>
</dbReference>
<evidence type="ECO:0000256" key="1">
    <source>
        <dbReference type="ARBA" id="ARBA00023002"/>
    </source>
</evidence>
<gene>
    <name evidence="3" type="ORF">VTK73DRAFT_6851</name>
</gene>
<evidence type="ECO:0000313" key="4">
    <source>
        <dbReference type="Proteomes" id="UP001586593"/>
    </source>
</evidence>
<dbReference type="EMBL" id="JAZHXJ010000040">
    <property type="protein sequence ID" value="KAL1879676.1"/>
    <property type="molecule type" value="Genomic_DNA"/>
</dbReference>
<dbReference type="InterPro" id="IPR023210">
    <property type="entry name" value="NADP_OxRdtase_dom"/>
</dbReference>
<keyword evidence="4" id="KW-1185">Reference proteome</keyword>
<keyword evidence="1" id="KW-0560">Oxidoreductase</keyword>
<feature type="domain" description="NADP-dependent oxidoreductase" evidence="2">
    <location>
        <begin position="27"/>
        <end position="282"/>
    </location>
</feature>
<dbReference type="PANTHER" id="PTHR11732">
    <property type="entry name" value="ALDO/KETO REDUCTASE"/>
    <property type="match status" value="1"/>
</dbReference>
<evidence type="ECO:0000259" key="2">
    <source>
        <dbReference type="Pfam" id="PF00248"/>
    </source>
</evidence>
<accession>A0ABR3XUK9</accession>
<evidence type="ECO:0000313" key="3">
    <source>
        <dbReference type="EMBL" id="KAL1879676.1"/>
    </source>
</evidence>
<reference evidence="3 4" key="1">
    <citation type="journal article" date="2024" name="Commun. Biol.">
        <title>Comparative genomic analysis of thermophilic fungi reveals convergent evolutionary adaptations and gene losses.</title>
        <authorList>
            <person name="Steindorff A.S."/>
            <person name="Aguilar-Pontes M.V."/>
            <person name="Robinson A.J."/>
            <person name="Andreopoulos B."/>
            <person name="LaButti K."/>
            <person name="Kuo A."/>
            <person name="Mondo S."/>
            <person name="Riley R."/>
            <person name="Otillar R."/>
            <person name="Haridas S."/>
            <person name="Lipzen A."/>
            <person name="Grimwood J."/>
            <person name="Schmutz J."/>
            <person name="Clum A."/>
            <person name="Reid I.D."/>
            <person name="Moisan M.C."/>
            <person name="Butler G."/>
            <person name="Nguyen T.T.M."/>
            <person name="Dewar K."/>
            <person name="Conant G."/>
            <person name="Drula E."/>
            <person name="Henrissat B."/>
            <person name="Hansel C."/>
            <person name="Singer S."/>
            <person name="Hutchinson M.I."/>
            <person name="de Vries R.P."/>
            <person name="Natvig D.O."/>
            <person name="Powell A.J."/>
            <person name="Tsang A."/>
            <person name="Grigoriev I.V."/>
        </authorList>
    </citation>
    <scope>NUCLEOTIDE SEQUENCE [LARGE SCALE GENOMIC DNA]</scope>
    <source>
        <strain evidence="3 4">ATCC 24622</strain>
    </source>
</reference>
<dbReference type="PIRSF" id="PIRSF000097">
    <property type="entry name" value="AKR"/>
    <property type="match status" value="1"/>
</dbReference>
<dbReference type="PROSITE" id="PS00063">
    <property type="entry name" value="ALDOKETO_REDUCTASE_3"/>
    <property type="match status" value="1"/>
</dbReference>
<dbReference type="InterPro" id="IPR020471">
    <property type="entry name" value="AKR"/>
</dbReference>
<organism evidence="3 4">
    <name type="scientific">Phialemonium thermophilum</name>
    <dbReference type="NCBI Taxonomy" id="223376"/>
    <lineage>
        <taxon>Eukaryota</taxon>
        <taxon>Fungi</taxon>
        <taxon>Dikarya</taxon>
        <taxon>Ascomycota</taxon>
        <taxon>Pezizomycotina</taxon>
        <taxon>Sordariomycetes</taxon>
        <taxon>Sordariomycetidae</taxon>
        <taxon>Cephalothecales</taxon>
        <taxon>Cephalothecaceae</taxon>
        <taxon>Phialemonium</taxon>
    </lineage>
</organism>
<dbReference type="InterPro" id="IPR018170">
    <property type="entry name" value="Aldo/ket_reductase_CS"/>
</dbReference>
<comment type="caution">
    <text evidence="3">The sequence shown here is derived from an EMBL/GenBank/DDBJ whole genome shotgun (WGS) entry which is preliminary data.</text>
</comment>
<dbReference type="Gene3D" id="3.20.20.100">
    <property type="entry name" value="NADP-dependent oxidoreductase domain"/>
    <property type="match status" value="1"/>
</dbReference>